<dbReference type="EMBL" id="CABFOC020000003">
    <property type="protein sequence ID" value="CAH0043332.1"/>
    <property type="molecule type" value="Genomic_DNA"/>
</dbReference>
<keyword evidence="1 3" id="KW-0732">Signal</keyword>
<dbReference type="InterPro" id="IPR029058">
    <property type="entry name" value="AB_hydrolase_fold"/>
</dbReference>
<evidence type="ECO:0000313" key="6">
    <source>
        <dbReference type="Proteomes" id="UP000775872"/>
    </source>
</evidence>
<reference evidence="5 6" key="2">
    <citation type="submission" date="2021-10" db="EMBL/GenBank/DDBJ databases">
        <authorList>
            <person name="Piombo E."/>
        </authorList>
    </citation>
    <scope>NUCLEOTIDE SEQUENCE [LARGE SCALE GENOMIC DNA]</scope>
</reference>
<sequence>MRKSGILHLAALVGVSAATSIPAVRGQNEKIVTPEEVDLMDLYASYTASAPCNNGTAIDDPVTCFKNCERVQEDKAIVVGSYLGEQTEFAAYIALVESRKQIIWVGRGTATPKNEETNLQTRLIPSDLVEGGKIHTGFSTAWNEISHDVFATLKEQVSMHPDYDIVITGGSLGGAIATIAAAHIRAAGYQADLYTYGSPRIGNDVLVDFITQQPGKLYRVTHRHDLVPRVPSPSIPIPDWPEYRHVSPEYWLQGEPADPNHWPIEDIKICEGNLNRECIANPSNPVDWNIWEPENDHQNYFGSLICWNNETAPVDIDSLKHNIETLRLNAGENVSR</sequence>
<dbReference type="GO" id="GO:0016787">
    <property type="term" value="F:hydrolase activity"/>
    <property type="evidence" value="ECO:0007669"/>
    <property type="project" value="UniProtKB-KW"/>
</dbReference>
<evidence type="ECO:0000256" key="1">
    <source>
        <dbReference type="ARBA" id="ARBA00022729"/>
    </source>
</evidence>
<organism evidence="5 6">
    <name type="scientific">Clonostachys solani</name>
    <dbReference type="NCBI Taxonomy" id="160281"/>
    <lineage>
        <taxon>Eukaryota</taxon>
        <taxon>Fungi</taxon>
        <taxon>Dikarya</taxon>
        <taxon>Ascomycota</taxon>
        <taxon>Pezizomycotina</taxon>
        <taxon>Sordariomycetes</taxon>
        <taxon>Hypocreomycetidae</taxon>
        <taxon>Hypocreales</taxon>
        <taxon>Bionectriaceae</taxon>
        <taxon>Clonostachys</taxon>
    </lineage>
</organism>
<accession>A0A9N9W4S3</accession>
<dbReference type="Proteomes" id="UP000775872">
    <property type="component" value="Unassembled WGS sequence"/>
</dbReference>
<dbReference type="CDD" id="cd00519">
    <property type="entry name" value="Lipase_3"/>
    <property type="match status" value="1"/>
</dbReference>
<dbReference type="InterPro" id="IPR051299">
    <property type="entry name" value="AB_hydrolase_lip/est"/>
</dbReference>
<keyword evidence="6" id="KW-1185">Reference proteome</keyword>
<comment type="caution">
    <text evidence="5">The sequence shown here is derived from an EMBL/GenBank/DDBJ whole genome shotgun (WGS) entry which is preliminary data.</text>
</comment>
<dbReference type="OrthoDB" id="426718at2759"/>
<keyword evidence="2" id="KW-0378">Hydrolase</keyword>
<evidence type="ECO:0000256" key="3">
    <source>
        <dbReference type="SAM" id="SignalP"/>
    </source>
</evidence>
<feature type="signal peptide" evidence="3">
    <location>
        <begin position="1"/>
        <end position="26"/>
    </location>
</feature>
<dbReference type="Gene3D" id="3.40.50.1820">
    <property type="entry name" value="alpha/beta hydrolase"/>
    <property type="match status" value="1"/>
</dbReference>
<dbReference type="Pfam" id="PF01764">
    <property type="entry name" value="Lipase_3"/>
    <property type="match status" value="1"/>
</dbReference>
<protein>
    <recommendedName>
        <fullName evidence="4">Fungal lipase-type domain-containing protein</fullName>
    </recommendedName>
</protein>
<feature type="chain" id="PRO_5040126394" description="Fungal lipase-type domain-containing protein" evidence="3">
    <location>
        <begin position="27"/>
        <end position="336"/>
    </location>
</feature>
<evidence type="ECO:0000313" key="5">
    <source>
        <dbReference type="EMBL" id="CAH0043332.1"/>
    </source>
</evidence>
<feature type="domain" description="Fungal lipase-type" evidence="4">
    <location>
        <begin position="107"/>
        <end position="232"/>
    </location>
</feature>
<dbReference type="SUPFAM" id="SSF53474">
    <property type="entry name" value="alpha/beta-Hydrolases"/>
    <property type="match status" value="1"/>
</dbReference>
<dbReference type="InterPro" id="IPR002921">
    <property type="entry name" value="Fungal_lipase-type"/>
</dbReference>
<evidence type="ECO:0000259" key="4">
    <source>
        <dbReference type="Pfam" id="PF01764"/>
    </source>
</evidence>
<proteinExistence type="predicted"/>
<dbReference type="GO" id="GO:0006629">
    <property type="term" value="P:lipid metabolic process"/>
    <property type="evidence" value="ECO:0007669"/>
    <property type="project" value="InterPro"/>
</dbReference>
<name>A0A9N9W4S3_9HYPO</name>
<dbReference type="PANTHER" id="PTHR46640">
    <property type="entry name" value="TRIACYLGLYCEROL LIPASE, PUTATIVE (AFU_ORTHOLOGUE AFUA_6G06510)-RELATED"/>
    <property type="match status" value="1"/>
</dbReference>
<reference evidence="6" key="1">
    <citation type="submission" date="2019-06" db="EMBL/GenBank/DDBJ databases">
        <authorList>
            <person name="Broberg M."/>
        </authorList>
    </citation>
    <scope>NUCLEOTIDE SEQUENCE [LARGE SCALE GENOMIC DNA]</scope>
</reference>
<gene>
    <name evidence="5" type="ORF">CSOL1703_00009276</name>
</gene>
<dbReference type="AlphaFoldDB" id="A0A9N9W4S3"/>
<evidence type="ECO:0000256" key="2">
    <source>
        <dbReference type="ARBA" id="ARBA00022801"/>
    </source>
</evidence>
<dbReference type="PANTHER" id="PTHR46640:SF1">
    <property type="entry name" value="FUNGAL LIPASE-LIKE DOMAIN-CONTAINING PROTEIN-RELATED"/>
    <property type="match status" value="1"/>
</dbReference>